<name>A0ACB7RLB1_HYAAI</name>
<sequence length="389" mass="43095">MATAATEYNQYTLTGFGEFLEWRTLRFVEPMPRIRVCRLCGVVSSVARLLPCTHVLCESCEAQVVDRGRPHCPLDGAAFEKEDVQTMQFTKRELGERLVRCINDDGTDGSDGCAFTGKLAVLEEHFLAHCAHGMVRCTKCGGCVFRKDIVEHYLGCEGAETATSPVQLVNGGQVILDAAEAWRLAETLKDIQQGLRNADLGTPRAAASIASLKLKAASLGDFLSVLDPHTSQNDVSRRGSLYESEAGPSTIIKFDGIDAMRKSEDPMLTLKDPCRLCGYTFILACKFEKSRGKLSSVSFLFTLVPGSRDDFVEWPFSKRVKLSIVHPTRIGKDFPVELKICQEKNARSLSRPQPNVPQNGILSEKVSWKYVEKKELVSDDCLLMSVEFE</sequence>
<protein>
    <submittedName>
        <fullName evidence="1">Uncharacterized protein</fullName>
    </submittedName>
</protein>
<accession>A0ACB7RLB1</accession>
<keyword evidence="2" id="KW-1185">Reference proteome</keyword>
<evidence type="ECO:0000313" key="2">
    <source>
        <dbReference type="Proteomes" id="UP000821845"/>
    </source>
</evidence>
<evidence type="ECO:0000313" key="1">
    <source>
        <dbReference type="EMBL" id="KAH6921667.1"/>
    </source>
</evidence>
<dbReference type="EMBL" id="CM023489">
    <property type="protein sequence ID" value="KAH6921667.1"/>
    <property type="molecule type" value="Genomic_DNA"/>
</dbReference>
<gene>
    <name evidence="1" type="ORF">HPB50_003945</name>
</gene>
<comment type="caution">
    <text evidence="1">The sequence shown here is derived from an EMBL/GenBank/DDBJ whole genome shotgun (WGS) entry which is preliminary data.</text>
</comment>
<dbReference type="Proteomes" id="UP000821845">
    <property type="component" value="Chromosome 9"/>
</dbReference>
<proteinExistence type="predicted"/>
<organism evidence="1 2">
    <name type="scientific">Hyalomma asiaticum</name>
    <name type="common">Tick</name>
    <dbReference type="NCBI Taxonomy" id="266040"/>
    <lineage>
        <taxon>Eukaryota</taxon>
        <taxon>Metazoa</taxon>
        <taxon>Ecdysozoa</taxon>
        <taxon>Arthropoda</taxon>
        <taxon>Chelicerata</taxon>
        <taxon>Arachnida</taxon>
        <taxon>Acari</taxon>
        <taxon>Parasitiformes</taxon>
        <taxon>Ixodida</taxon>
        <taxon>Ixodoidea</taxon>
        <taxon>Ixodidae</taxon>
        <taxon>Hyalomminae</taxon>
        <taxon>Hyalomma</taxon>
    </lineage>
</organism>
<reference evidence="1" key="1">
    <citation type="submission" date="2020-05" db="EMBL/GenBank/DDBJ databases">
        <title>Large-scale comparative analyses of tick genomes elucidate their genetic diversity and vector capacities.</title>
        <authorList>
            <person name="Jia N."/>
            <person name="Wang J."/>
            <person name="Shi W."/>
            <person name="Du L."/>
            <person name="Sun Y."/>
            <person name="Zhan W."/>
            <person name="Jiang J."/>
            <person name="Wang Q."/>
            <person name="Zhang B."/>
            <person name="Ji P."/>
            <person name="Sakyi L.B."/>
            <person name="Cui X."/>
            <person name="Yuan T."/>
            <person name="Jiang B."/>
            <person name="Yang W."/>
            <person name="Lam T.T.-Y."/>
            <person name="Chang Q."/>
            <person name="Ding S."/>
            <person name="Wang X."/>
            <person name="Zhu J."/>
            <person name="Ruan X."/>
            <person name="Zhao L."/>
            <person name="Wei J."/>
            <person name="Que T."/>
            <person name="Du C."/>
            <person name="Cheng J."/>
            <person name="Dai P."/>
            <person name="Han X."/>
            <person name="Huang E."/>
            <person name="Gao Y."/>
            <person name="Liu J."/>
            <person name="Shao H."/>
            <person name="Ye R."/>
            <person name="Li L."/>
            <person name="Wei W."/>
            <person name="Wang X."/>
            <person name="Wang C."/>
            <person name="Yang T."/>
            <person name="Huo Q."/>
            <person name="Li W."/>
            <person name="Guo W."/>
            <person name="Chen H."/>
            <person name="Zhou L."/>
            <person name="Ni X."/>
            <person name="Tian J."/>
            <person name="Zhou Y."/>
            <person name="Sheng Y."/>
            <person name="Liu T."/>
            <person name="Pan Y."/>
            <person name="Xia L."/>
            <person name="Li J."/>
            <person name="Zhao F."/>
            <person name="Cao W."/>
        </authorList>
    </citation>
    <scope>NUCLEOTIDE SEQUENCE</scope>
    <source>
        <strain evidence="1">Hyas-2018</strain>
    </source>
</reference>